<feature type="region of interest" description="Disordered" evidence="1">
    <location>
        <begin position="69"/>
        <end position="93"/>
    </location>
</feature>
<keyword evidence="2" id="KW-0472">Membrane</keyword>
<keyword evidence="2" id="KW-0812">Transmembrane</keyword>
<evidence type="ECO:0000313" key="3">
    <source>
        <dbReference type="EMBL" id="NYE19829.1"/>
    </source>
</evidence>
<protein>
    <submittedName>
        <fullName evidence="3">Uncharacterized protein</fullName>
    </submittedName>
</protein>
<proteinExistence type="predicted"/>
<gene>
    <name evidence="3" type="ORF">BJ991_001857</name>
</gene>
<comment type="caution">
    <text evidence="3">The sequence shown here is derived from an EMBL/GenBank/DDBJ whole genome shotgun (WGS) entry which is preliminary data.</text>
</comment>
<evidence type="ECO:0000256" key="1">
    <source>
        <dbReference type="SAM" id="MobiDB-lite"/>
    </source>
</evidence>
<organism evidence="3 4">
    <name type="scientific">Microbacterium immunditiarum</name>
    <dbReference type="NCBI Taxonomy" id="337480"/>
    <lineage>
        <taxon>Bacteria</taxon>
        <taxon>Bacillati</taxon>
        <taxon>Actinomycetota</taxon>
        <taxon>Actinomycetes</taxon>
        <taxon>Micrococcales</taxon>
        <taxon>Microbacteriaceae</taxon>
        <taxon>Microbacterium</taxon>
    </lineage>
</organism>
<dbReference type="EMBL" id="JACCBV010000001">
    <property type="protein sequence ID" value="NYE19829.1"/>
    <property type="molecule type" value="Genomic_DNA"/>
</dbReference>
<name>A0A7Y9GNU7_9MICO</name>
<dbReference type="RefSeq" id="WP_179489423.1">
    <property type="nucleotide sequence ID" value="NZ_JACCBV010000001.1"/>
</dbReference>
<evidence type="ECO:0000313" key="4">
    <source>
        <dbReference type="Proteomes" id="UP000576969"/>
    </source>
</evidence>
<feature type="transmembrane region" description="Helical" evidence="2">
    <location>
        <begin position="27"/>
        <end position="45"/>
    </location>
</feature>
<dbReference type="Proteomes" id="UP000576969">
    <property type="component" value="Unassembled WGS sequence"/>
</dbReference>
<keyword evidence="4" id="KW-1185">Reference proteome</keyword>
<dbReference type="AlphaFoldDB" id="A0A7Y9GNU7"/>
<keyword evidence="2" id="KW-1133">Transmembrane helix</keyword>
<accession>A0A7Y9GNU7</accession>
<evidence type="ECO:0000256" key="2">
    <source>
        <dbReference type="SAM" id="Phobius"/>
    </source>
</evidence>
<reference evidence="3 4" key="1">
    <citation type="submission" date="2020-07" db="EMBL/GenBank/DDBJ databases">
        <title>Sequencing the genomes of 1000 actinobacteria strains.</title>
        <authorList>
            <person name="Klenk H.-P."/>
        </authorList>
    </citation>
    <scope>NUCLEOTIDE SEQUENCE [LARGE SCALE GENOMIC DNA]</scope>
    <source>
        <strain evidence="3 4">DSM 24662</strain>
    </source>
</reference>
<sequence length="93" mass="10015">MIRSLAVLAATPAPTDQVDPDLVTPGPWGFAVIALLAVAVIVLVWDMMRRIRRGRVRADINEQLEAEEQAAAATRATEVDDESTDAAGDDRTT</sequence>